<dbReference type="Proteomes" id="UP000239759">
    <property type="component" value="Unassembled WGS sequence"/>
</dbReference>
<name>A0AAP8Q8R7_BRELA</name>
<dbReference type="AlphaFoldDB" id="A0AAP8Q8R7"/>
<proteinExistence type="predicted"/>
<accession>A0AAP8Q8R7</accession>
<gene>
    <name evidence="1" type="ORF">C4A77_24950</name>
</gene>
<evidence type="ECO:0000313" key="1">
    <source>
        <dbReference type="EMBL" id="PPA90197.1"/>
    </source>
</evidence>
<protein>
    <submittedName>
        <fullName evidence="1">Uncharacterized protein</fullName>
    </submittedName>
</protein>
<reference evidence="1 2" key="1">
    <citation type="submission" date="2018-02" db="EMBL/GenBank/DDBJ databases">
        <title>Comparative analysis of genomes of three Brevibacillus laterosporus strains producers of potent antimicrobials isolated from silage.</title>
        <authorList>
            <person name="Kojic M."/>
            <person name="Miljkovic M."/>
            <person name="Studholme D."/>
            <person name="Filipic B."/>
        </authorList>
    </citation>
    <scope>NUCLEOTIDE SEQUENCE [LARGE SCALE GENOMIC DNA]</scope>
    <source>
        <strain evidence="1 2">BGSP11</strain>
    </source>
</reference>
<comment type="caution">
    <text evidence="1">The sequence shown here is derived from an EMBL/GenBank/DDBJ whole genome shotgun (WGS) entry which is preliminary data.</text>
</comment>
<dbReference type="EMBL" id="PRKQ01000054">
    <property type="protein sequence ID" value="PPA90197.1"/>
    <property type="molecule type" value="Genomic_DNA"/>
</dbReference>
<evidence type="ECO:0000313" key="2">
    <source>
        <dbReference type="Proteomes" id="UP000239759"/>
    </source>
</evidence>
<organism evidence="1 2">
    <name type="scientific">Brevibacillus laterosporus</name>
    <name type="common">Bacillus laterosporus</name>
    <dbReference type="NCBI Taxonomy" id="1465"/>
    <lineage>
        <taxon>Bacteria</taxon>
        <taxon>Bacillati</taxon>
        <taxon>Bacillota</taxon>
        <taxon>Bacilli</taxon>
        <taxon>Bacillales</taxon>
        <taxon>Paenibacillaceae</taxon>
        <taxon>Brevibacillus</taxon>
    </lineage>
</organism>
<sequence length="101" mass="12163">MKEKRQECYICKSIEGEFKLMNKVILHQRQGTLLCQDCLATKLKEELPDPSTENLKYEFDKRELIWKPLKIKQACISCGRHRWLSINNQWKKKCVKCYTKR</sequence>